<dbReference type="NCBIfam" id="NF047485">
    <property type="entry name" value="LA_2478_plus"/>
    <property type="match status" value="1"/>
</dbReference>
<dbReference type="Proteomes" id="UP000014540">
    <property type="component" value="Unassembled WGS sequence"/>
</dbReference>
<comment type="caution">
    <text evidence="1">The sequence shown here is derived from an EMBL/GenBank/DDBJ whole genome shotgun (WGS) entry which is preliminary data.</text>
</comment>
<dbReference type="EMBL" id="AKWZ02000002">
    <property type="protein sequence ID" value="EPG75844.1"/>
    <property type="molecule type" value="Genomic_DNA"/>
</dbReference>
<dbReference type="AlphaFoldDB" id="S3V5D0"/>
<dbReference type="STRING" id="1193011.LEP1GSC058_0579"/>
<evidence type="ECO:0000313" key="1">
    <source>
        <dbReference type="EMBL" id="EPG75844.1"/>
    </source>
</evidence>
<gene>
    <name evidence="1" type="ORF">LEP1GSC058_0579</name>
</gene>
<name>S3V5D0_9LEPT</name>
<keyword evidence="2" id="KW-1185">Reference proteome</keyword>
<reference evidence="1" key="1">
    <citation type="submission" date="2013-04" db="EMBL/GenBank/DDBJ databases">
        <authorList>
            <person name="Harkins D.M."/>
            <person name="Durkin A.S."/>
            <person name="Selengut J.D."/>
            <person name="Sanka R."/>
            <person name="DePew J."/>
            <person name="Purushe J."/>
            <person name="Ahmed A."/>
            <person name="van der Linden H."/>
            <person name="Goris M.G.A."/>
            <person name="Hartskeerl R.A."/>
            <person name="Vinetz J.M."/>
            <person name="Sutton G.G."/>
            <person name="Nelson W.C."/>
            <person name="Fouts D.E."/>
        </authorList>
    </citation>
    <scope>NUCLEOTIDE SEQUENCE [LARGE SCALE GENOMIC DNA]</scope>
    <source>
        <strain evidence="1">BUT 6</strain>
    </source>
</reference>
<proteinExistence type="predicted"/>
<protein>
    <submittedName>
        <fullName evidence="1">Uncharacterized protein</fullName>
    </submittedName>
</protein>
<accession>S3V5D0</accession>
<sequence length="146" mass="16899">MFPNTRNRFKKVIEPMNSKIIVFFLIFPLCVLSCRKGPSLSREEVKNLSSSYIRELCRKNLECSAMYLESLSVSEQEEARSEFYSLEQCMENQKDQSILPDEYEKVTDDQIAKVRRCMDDLLKTPCASMEESGGIPSCQDLFRSVE</sequence>
<organism evidence="1 2">
    <name type="scientific">Leptospira fainei serovar Hurstbridge str. BUT 6</name>
    <dbReference type="NCBI Taxonomy" id="1193011"/>
    <lineage>
        <taxon>Bacteria</taxon>
        <taxon>Pseudomonadati</taxon>
        <taxon>Spirochaetota</taxon>
        <taxon>Spirochaetia</taxon>
        <taxon>Leptospirales</taxon>
        <taxon>Leptospiraceae</taxon>
        <taxon>Leptospira</taxon>
    </lineage>
</organism>
<evidence type="ECO:0000313" key="2">
    <source>
        <dbReference type="Proteomes" id="UP000014540"/>
    </source>
</evidence>